<evidence type="ECO:0000256" key="3">
    <source>
        <dbReference type="ARBA" id="ARBA00022833"/>
    </source>
</evidence>
<dbReference type="PROSITE" id="PS50016">
    <property type="entry name" value="ZF_PHD_2"/>
    <property type="match status" value="1"/>
</dbReference>
<dbReference type="GO" id="GO:0008270">
    <property type="term" value="F:zinc ion binding"/>
    <property type="evidence" value="ECO:0007669"/>
    <property type="project" value="UniProtKB-KW"/>
</dbReference>
<dbReference type="Pfam" id="PF00628">
    <property type="entry name" value="PHD"/>
    <property type="match status" value="2"/>
</dbReference>
<dbReference type="InterPro" id="IPR019787">
    <property type="entry name" value="Znf_PHD-finger"/>
</dbReference>
<dbReference type="InterPro" id="IPR011011">
    <property type="entry name" value="Znf_FYVE_PHD"/>
</dbReference>
<feature type="region of interest" description="Disordered" evidence="5">
    <location>
        <begin position="16"/>
        <end position="66"/>
    </location>
</feature>
<dbReference type="GO" id="GO:0016787">
    <property type="term" value="F:hydrolase activity"/>
    <property type="evidence" value="ECO:0007669"/>
    <property type="project" value="UniProtKB-KW"/>
</dbReference>
<comment type="caution">
    <text evidence="8">The sequence shown here is derived from an EMBL/GenBank/DDBJ whole genome shotgun (WGS) entry which is preliminary data.</text>
</comment>
<evidence type="ECO:0000259" key="6">
    <source>
        <dbReference type="PROSITE" id="PS50016"/>
    </source>
</evidence>
<evidence type="ECO:0000256" key="2">
    <source>
        <dbReference type="ARBA" id="ARBA00022771"/>
    </source>
</evidence>
<dbReference type="Gene3D" id="3.30.40.10">
    <property type="entry name" value="Zinc/RING finger domain, C3HC4 (zinc finger)"/>
    <property type="match status" value="2"/>
</dbReference>
<feature type="region of interest" description="Disordered" evidence="5">
    <location>
        <begin position="315"/>
        <end position="368"/>
    </location>
</feature>
<dbReference type="PROSITE" id="PS01359">
    <property type="entry name" value="ZF_PHD_1"/>
    <property type="match status" value="1"/>
</dbReference>
<dbReference type="Proteomes" id="UP000231279">
    <property type="component" value="Unassembled WGS sequence"/>
</dbReference>
<dbReference type="OrthoDB" id="1436401at2759"/>
<evidence type="ECO:0000256" key="5">
    <source>
        <dbReference type="SAM" id="MobiDB-lite"/>
    </source>
</evidence>
<dbReference type="InterPro" id="IPR013083">
    <property type="entry name" value="Znf_RING/FYVE/PHD"/>
</dbReference>
<feature type="compositionally biased region" description="Low complexity" evidence="5">
    <location>
        <begin position="290"/>
        <end position="299"/>
    </location>
</feature>
<dbReference type="SUPFAM" id="SSF57903">
    <property type="entry name" value="FYVE/PHD zinc finger"/>
    <property type="match status" value="2"/>
</dbReference>
<evidence type="ECO:0000313" key="9">
    <source>
        <dbReference type="Proteomes" id="UP000231279"/>
    </source>
</evidence>
<evidence type="ECO:0000313" key="8">
    <source>
        <dbReference type="EMBL" id="PIN25670.1"/>
    </source>
</evidence>
<keyword evidence="2 4" id="KW-0863">Zinc-finger</keyword>
<dbReference type="AlphaFoldDB" id="A0A2G9I7Q1"/>
<name>A0A2G9I7Q1_9LAMI</name>
<evidence type="ECO:0000259" key="7">
    <source>
        <dbReference type="PROSITE" id="PS50089"/>
    </source>
</evidence>
<keyword evidence="8" id="KW-0347">Helicase</keyword>
<dbReference type="STRING" id="429701.A0A2G9I7Q1"/>
<keyword evidence="8" id="KW-0067">ATP-binding</keyword>
<feature type="domain" description="PHD-type" evidence="6">
    <location>
        <begin position="72"/>
        <end position="119"/>
    </location>
</feature>
<dbReference type="InterPro" id="IPR001841">
    <property type="entry name" value="Znf_RING"/>
</dbReference>
<accession>A0A2G9I7Q1</accession>
<evidence type="ECO:0000256" key="1">
    <source>
        <dbReference type="ARBA" id="ARBA00022723"/>
    </source>
</evidence>
<dbReference type="PANTHER" id="PTHR24102:SF28">
    <property type="entry name" value="PHD-TYPE DOMAIN-CONTAINING PROTEIN"/>
    <property type="match status" value="1"/>
</dbReference>
<proteinExistence type="predicted"/>
<feature type="domain" description="RING-type" evidence="7">
    <location>
        <begin position="113"/>
        <end position="163"/>
    </location>
</feature>
<dbReference type="SMART" id="SM00249">
    <property type="entry name" value="PHD"/>
    <property type="match status" value="2"/>
</dbReference>
<feature type="domain" description="RING-type" evidence="7">
    <location>
        <begin position="75"/>
        <end position="117"/>
    </location>
</feature>
<feature type="region of interest" description="Disordered" evidence="5">
    <location>
        <begin position="189"/>
        <end position="248"/>
    </location>
</feature>
<feature type="compositionally biased region" description="Basic and acidic residues" evidence="5">
    <location>
        <begin position="51"/>
        <end position="66"/>
    </location>
</feature>
<dbReference type="SMART" id="SM00184">
    <property type="entry name" value="RING"/>
    <property type="match status" value="2"/>
</dbReference>
<keyword evidence="8" id="KW-0547">Nucleotide-binding</keyword>
<dbReference type="InterPro" id="IPR001965">
    <property type="entry name" value="Znf_PHD"/>
</dbReference>
<evidence type="ECO:0000256" key="4">
    <source>
        <dbReference type="PROSITE-ProRule" id="PRU00175"/>
    </source>
</evidence>
<keyword evidence="8" id="KW-0378">Hydrolase</keyword>
<dbReference type="GO" id="GO:0003678">
    <property type="term" value="F:DNA helicase activity"/>
    <property type="evidence" value="ECO:0007669"/>
    <property type="project" value="UniProtKB-EC"/>
</dbReference>
<organism evidence="8 9">
    <name type="scientific">Handroanthus impetiginosus</name>
    <dbReference type="NCBI Taxonomy" id="429701"/>
    <lineage>
        <taxon>Eukaryota</taxon>
        <taxon>Viridiplantae</taxon>
        <taxon>Streptophyta</taxon>
        <taxon>Embryophyta</taxon>
        <taxon>Tracheophyta</taxon>
        <taxon>Spermatophyta</taxon>
        <taxon>Magnoliopsida</taxon>
        <taxon>eudicotyledons</taxon>
        <taxon>Gunneridae</taxon>
        <taxon>Pentapetalae</taxon>
        <taxon>asterids</taxon>
        <taxon>lamiids</taxon>
        <taxon>Lamiales</taxon>
        <taxon>Bignoniaceae</taxon>
        <taxon>Crescentiina</taxon>
        <taxon>Tabebuia alliance</taxon>
        <taxon>Handroanthus</taxon>
    </lineage>
</organism>
<feature type="region of interest" description="Disordered" evidence="5">
    <location>
        <begin position="282"/>
        <end position="303"/>
    </location>
</feature>
<keyword evidence="1" id="KW-0479">Metal-binding</keyword>
<dbReference type="PANTHER" id="PTHR24102">
    <property type="entry name" value="PHD FINGER PROTEIN"/>
    <property type="match status" value="1"/>
</dbReference>
<sequence>MEEKISLTGTMLNWLSKRKRRKLPAGTDNSGNREKNYKPVNFQPTTSSKRGPSDDLCSDRASGKRKGDDGYYYECEVCELGGKLLCCDYCPHTYHLECLDPALQDIPKGKWECPICRKQRCAICKLGGKLVGLDSCTHAYHLDCLDPALQKRIPEGKWECPICCQQSADVERVNHLDSKSKRSQTKIIICRSRNENESPTTDKGNQAIKSSAAGGKRASGKEKLSLSRCGERGGGSDCSRRGSSSHVSVNGKLKMSLPHRQVDKAFMPAKGVLSLSKKINSHMNEESSEEIPAASPEEISPGKKNVLPLETATATDRKRMHKVHSHDTAKKGNTEKGKSGSDIFKKGLSKANDSHFRPSTSYGKSKTIVHKARSIPSKQDIKADIVDIQPNDEIRKEAAHDSLETHEAVKIAVEPLIYKEDAHEIQQVDRVISCRVKSNEPALGCNFVETNARDSSVADSFLTEDPSKESRENPICEMPLDRVGGRNSSAENQDVASCSDGGRNINNRLNKDKLKVYRRSVAKDCEKRNFMDCLRREIEGCGSIALNNRNQDDNILYEFLVK</sequence>
<protein>
    <submittedName>
        <fullName evidence="8">DNA helicase</fullName>
        <ecNumber evidence="8">3.6.4.12</ecNumber>
    </submittedName>
</protein>
<feature type="compositionally biased region" description="Basic and acidic residues" evidence="5">
    <location>
        <begin position="325"/>
        <end position="345"/>
    </location>
</feature>
<feature type="compositionally biased region" description="Polar residues" evidence="5">
    <location>
        <begin position="197"/>
        <end position="209"/>
    </location>
</feature>
<dbReference type="CDD" id="cd15532">
    <property type="entry name" value="PHD2_CHD_II"/>
    <property type="match status" value="1"/>
</dbReference>
<gene>
    <name evidence="8" type="ORF">CDL12_01588</name>
</gene>
<reference evidence="9" key="1">
    <citation type="journal article" date="2018" name="Gigascience">
        <title>Genome assembly of the Pink Ipe (Handroanthus impetiginosus, Bignoniaceae), a highly valued, ecologically keystone Neotropical timber forest tree.</title>
        <authorList>
            <person name="Silva-Junior O.B."/>
            <person name="Grattapaglia D."/>
            <person name="Novaes E."/>
            <person name="Collevatti R.G."/>
        </authorList>
    </citation>
    <scope>NUCLEOTIDE SEQUENCE [LARGE SCALE GENOMIC DNA]</scope>
    <source>
        <strain evidence="9">cv. UFG-1</strain>
    </source>
</reference>
<dbReference type="InterPro" id="IPR019786">
    <property type="entry name" value="Zinc_finger_PHD-type_CS"/>
</dbReference>
<dbReference type="EMBL" id="NKXS01000195">
    <property type="protein sequence ID" value="PIN25670.1"/>
    <property type="molecule type" value="Genomic_DNA"/>
</dbReference>
<keyword evidence="9" id="KW-1185">Reference proteome</keyword>
<dbReference type="PROSITE" id="PS50089">
    <property type="entry name" value="ZF_RING_2"/>
    <property type="match status" value="2"/>
</dbReference>
<feature type="compositionally biased region" description="Basic and acidic residues" evidence="5">
    <location>
        <begin position="219"/>
        <end position="231"/>
    </location>
</feature>
<keyword evidence="3" id="KW-0862">Zinc</keyword>
<dbReference type="EC" id="3.6.4.12" evidence="8"/>